<dbReference type="InterPro" id="IPR038425">
    <property type="entry name" value="GAT_sf"/>
</dbReference>
<keyword evidence="8" id="KW-0333">Golgi apparatus</keyword>
<dbReference type="InterPro" id="IPR008152">
    <property type="entry name" value="Clathrin_a/b/g-adaptin_app_Ig"/>
</dbReference>
<evidence type="ECO:0000256" key="1">
    <source>
        <dbReference type="ARBA" id="ARBA00004150"/>
    </source>
</evidence>
<feature type="domain" description="VHS" evidence="11">
    <location>
        <begin position="27"/>
        <end position="157"/>
    </location>
</feature>
<dbReference type="PANTHER" id="PTHR45905:SF1">
    <property type="entry name" value="GOLGI-LOCALIZED, GAMMA-ADAPTIN EAR CONTAINING, ARF BINDING PROTEIN"/>
    <property type="match status" value="1"/>
</dbReference>
<dbReference type="SUPFAM" id="SSF49348">
    <property type="entry name" value="Clathrin adaptor appendage domain"/>
    <property type="match status" value="1"/>
</dbReference>
<evidence type="ECO:0000256" key="3">
    <source>
        <dbReference type="ARBA" id="ARBA00008099"/>
    </source>
</evidence>
<dbReference type="GO" id="GO:0006886">
    <property type="term" value="P:intracellular protein transport"/>
    <property type="evidence" value="ECO:0007669"/>
    <property type="project" value="InterPro"/>
</dbReference>
<dbReference type="Pfam" id="PF02883">
    <property type="entry name" value="Alpha_adaptinC2"/>
    <property type="match status" value="1"/>
</dbReference>
<evidence type="ECO:0000313" key="14">
    <source>
        <dbReference type="EMBL" id="CAF1469175.1"/>
    </source>
</evidence>
<comment type="similarity">
    <text evidence="3">Belongs to the GGA protein family.</text>
</comment>
<sequence length="615" mass="69260">MISIQEHELCHILFKEKQNQLKLLVKTTSPIHKSTDPNLINLFCSKVNSEPEGHHQAIRLISHKIQSPQEYEAFRTLELLDVCVQSCGRRFHQEIGKFRFLNEMIKLVSPKYLANHTSEKVKKKVIELLYSWTQSLPSETKINEAYQMLKRQSIITEDPIYVNKSSTTVLPQKTKSIFDADEEKSKTLQRLLKSRKPEDLEQANALIKSLVKKDEEKIEKLSNRATELEKVQNNVRVLSEMLIHYNHSTVTEAEKETMSYLHEELEKFRPILFRLATESEDGDEGLGEILSASDSLSRVLAQYDRLVRQDNDNKDDTVLPLFDNILPVSASSNPHTLIDLADNSNHSTNNIKSTTNELDELFGSITVSSDNKIHIESSNSAGNLNPIDDCLPIFPITNANKTTSSITNTNEGGTTKKGELFHDLQDLLFDQSTGHKISSTKTSFQTIGSNQNKIPLNEIKSSSSLKSLETEYVFPIISLESIRPSSVNPSINIKLIHQTGVHCVLHIARDSPRPDVIVSVLTITNTNTSNAINNFHFQAAVPKNMRIKLQNPSTSDLPVYNPILPAQAITQILIVSNPNKEPVRLNYKLSYYLSGEQINESGEIDNGFPSSIDLI</sequence>
<dbReference type="PROSITE" id="PS50180">
    <property type="entry name" value="GAE"/>
    <property type="match status" value="1"/>
</dbReference>
<feature type="domain" description="GAT" evidence="13">
    <location>
        <begin position="181"/>
        <end position="308"/>
    </location>
</feature>
<dbReference type="SMART" id="SM00288">
    <property type="entry name" value="VHS"/>
    <property type="match status" value="1"/>
</dbReference>
<dbReference type="CDD" id="cd14234">
    <property type="entry name" value="GAT_GGA_meta"/>
    <property type="match status" value="1"/>
</dbReference>
<dbReference type="GO" id="GO:0005802">
    <property type="term" value="C:trans-Golgi network"/>
    <property type="evidence" value="ECO:0007669"/>
    <property type="project" value="InterPro"/>
</dbReference>
<dbReference type="InterPro" id="IPR041198">
    <property type="entry name" value="GGA_N-GAT"/>
</dbReference>
<evidence type="ECO:0000259" key="12">
    <source>
        <dbReference type="PROSITE" id="PS50180"/>
    </source>
</evidence>
<dbReference type="Proteomes" id="UP000663834">
    <property type="component" value="Unassembled WGS sequence"/>
</dbReference>
<keyword evidence="9" id="KW-0472">Membrane</keyword>
<keyword evidence="10" id="KW-0175">Coiled coil</keyword>
<evidence type="ECO:0000256" key="6">
    <source>
        <dbReference type="ARBA" id="ARBA00022843"/>
    </source>
</evidence>
<dbReference type="Pfam" id="PF03127">
    <property type="entry name" value="GAT"/>
    <property type="match status" value="1"/>
</dbReference>
<dbReference type="SUPFAM" id="SSF48464">
    <property type="entry name" value="ENTH/VHS domain"/>
    <property type="match status" value="1"/>
</dbReference>
<evidence type="ECO:0000256" key="10">
    <source>
        <dbReference type="SAM" id="Coils"/>
    </source>
</evidence>
<evidence type="ECO:0000256" key="2">
    <source>
        <dbReference type="ARBA" id="ARBA00004220"/>
    </source>
</evidence>
<dbReference type="Gene3D" id="1.20.58.160">
    <property type="match status" value="1"/>
</dbReference>
<feature type="coiled-coil region" evidence="10">
    <location>
        <begin position="204"/>
        <end position="231"/>
    </location>
</feature>
<dbReference type="GO" id="GO:0034394">
    <property type="term" value="P:protein localization to cell surface"/>
    <property type="evidence" value="ECO:0007669"/>
    <property type="project" value="TreeGrafter"/>
</dbReference>
<dbReference type="InterPro" id="IPR002014">
    <property type="entry name" value="VHS_dom"/>
</dbReference>
<proteinExistence type="inferred from homology"/>
<dbReference type="OrthoDB" id="447025at2759"/>
<dbReference type="PROSITE" id="PS50909">
    <property type="entry name" value="GAT"/>
    <property type="match status" value="1"/>
</dbReference>
<dbReference type="GO" id="GO:0035091">
    <property type="term" value="F:phosphatidylinositol binding"/>
    <property type="evidence" value="ECO:0007669"/>
    <property type="project" value="InterPro"/>
</dbReference>
<dbReference type="InterPro" id="IPR008942">
    <property type="entry name" value="ENTH_VHS"/>
</dbReference>
<keyword evidence="6" id="KW-0832">Ubl conjugation</keyword>
<dbReference type="Gene3D" id="1.20.5.170">
    <property type="match status" value="1"/>
</dbReference>
<dbReference type="InterPro" id="IPR013041">
    <property type="entry name" value="Clathrin_app_Ig-like_sf"/>
</dbReference>
<dbReference type="GO" id="GO:0031901">
    <property type="term" value="C:early endosome membrane"/>
    <property type="evidence" value="ECO:0007669"/>
    <property type="project" value="UniProtKB-SubCell"/>
</dbReference>
<dbReference type="InterPro" id="IPR027422">
    <property type="entry name" value="GGA1-3"/>
</dbReference>
<dbReference type="GO" id="GO:0043130">
    <property type="term" value="F:ubiquitin binding"/>
    <property type="evidence" value="ECO:0007669"/>
    <property type="project" value="InterPro"/>
</dbReference>
<comment type="subcellular location">
    <subcellularLocation>
        <location evidence="2">Early endosome membrane</location>
        <topology evidence="2">Peripheral membrane protein</topology>
    </subcellularLocation>
    <subcellularLocation>
        <location evidence="1">Golgi apparatus</location>
        <location evidence="1">trans-Golgi network membrane</location>
        <topology evidence="1">Peripheral membrane protein</topology>
    </subcellularLocation>
</comment>
<organism evidence="15 16">
    <name type="scientific">Rotaria magnacalcarata</name>
    <dbReference type="NCBI Taxonomy" id="392030"/>
    <lineage>
        <taxon>Eukaryota</taxon>
        <taxon>Metazoa</taxon>
        <taxon>Spiralia</taxon>
        <taxon>Gnathifera</taxon>
        <taxon>Rotifera</taxon>
        <taxon>Eurotatoria</taxon>
        <taxon>Bdelloidea</taxon>
        <taxon>Philodinida</taxon>
        <taxon>Philodinidae</taxon>
        <taxon>Rotaria</taxon>
    </lineage>
</organism>
<dbReference type="SMART" id="SM00809">
    <property type="entry name" value="Alpha_adaptinC2"/>
    <property type="match status" value="1"/>
</dbReference>
<accession>A0A816VL81</accession>
<dbReference type="Gene3D" id="1.25.40.90">
    <property type="match status" value="1"/>
</dbReference>
<dbReference type="EMBL" id="CAJNRE010014317">
    <property type="protein sequence ID" value="CAF2126760.1"/>
    <property type="molecule type" value="Genomic_DNA"/>
</dbReference>
<evidence type="ECO:0000313" key="15">
    <source>
        <dbReference type="EMBL" id="CAF2126760.1"/>
    </source>
</evidence>
<evidence type="ECO:0000313" key="16">
    <source>
        <dbReference type="Proteomes" id="UP000663824"/>
    </source>
</evidence>
<evidence type="ECO:0000259" key="11">
    <source>
        <dbReference type="PROSITE" id="PS50179"/>
    </source>
</evidence>
<dbReference type="GO" id="GO:0031267">
    <property type="term" value="F:small GTPase binding"/>
    <property type="evidence" value="ECO:0007669"/>
    <property type="project" value="InterPro"/>
</dbReference>
<reference evidence="15" key="1">
    <citation type="submission" date="2021-02" db="EMBL/GenBank/DDBJ databases">
        <authorList>
            <person name="Nowell W R."/>
        </authorList>
    </citation>
    <scope>NUCLEOTIDE SEQUENCE</scope>
</reference>
<dbReference type="GO" id="GO:0006893">
    <property type="term" value="P:Golgi to plasma membrane transport"/>
    <property type="evidence" value="ECO:0007669"/>
    <property type="project" value="TreeGrafter"/>
</dbReference>
<evidence type="ECO:0000256" key="7">
    <source>
        <dbReference type="ARBA" id="ARBA00022927"/>
    </source>
</evidence>
<dbReference type="EMBL" id="CAJNOW010005971">
    <property type="protein sequence ID" value="CAF1469175.1"/>
    <property type="molecule type" value="Genomic_DNA"/>
</dbReference>
<protein>
    <recommendedName>
        <fullName evidence="17">ADP-ribosylation factor-binding protein GGA1</fullName>
    </recommendedName>
</protein>
<feature type="domain" description="GAE" evidence="12">
    <location>
        <begin position="488"/>
        <end position="608"/>
    </location>
</feature>
<dbReference type="CDD" id="cd03567">
    <property type="entry name" value="VHS_GGA_metazoan"/>
    <property type="match status" value="1"/>
</dbReference>
<keyword evidence="5" id="KW-0967">Endosome</keyword>
<dbReference type="Pfam" id="PF00790">
    <property type="entry name" value="VHS"/>
    <property type="match status" value="1"/>
</dbReference>
<dbReference type="PANTHER" id="PTHR45905">
    <property type="entry name" value="GOLGI-LOCALIZED, GAMMA-ADAPTIN EAR CONTAINING, ARF BINDING PROTEIN"/>
    <property type="match status" value="1"/>
</dbReference>
<name>A0A816VL81_9BILA</name>
<dbReference type="Pfam" id="PF18308">
    <property type="entry name" value="GGA_N-GAT"/>
    <property type="match status" value="1"/>
</dbReference>
<evidence type="ECO:0000256" key="9">
    <source>
        <dbReference type="ARBA" id="ARBA00023136"/>
    </source>
</evidence>
<keyword evidence="7" id="KW-0653">Protein transport</keyword>
<evidence type="ECO:0000256" key="5">
    <source>
        <dbReference type="ARBA" id="ARBA00022753"/>
    </source>
</evidence>
<evidence type="ECO:0000256" key="4">
    <source>
        <dbReference type="ARBA" id="ARBA00022448"/>
    </source>
</evidence>
<dbReference type="Proteomes" id="UP000663824">
    <property type="component" value="Unassembled WGS sequence"/>
</dbReference>
<dbReference type="InterPro" id="IPR004152">
    <property type="entry name" value="GAT_dom"/>
</dbReference>
<dbReference type="PROSITE" id="PS50179">
    <property type="entry name" value="VHS"/>
    <property type="match status" value="1"/>
</dbReference>
<evidence type="ECO:0000259" key="13">
    <source>
        <dbReference type="PROSITE" id="PS50909"/>
    </source>
</evidence>
<evidence type="ECO:0000256" key="8">
    <source>
        <dbReference type="ARBA" id="ARBA00023034"/>
    </source>
</evidence>
<comment type="caution">
    <text evidence="15">The sequence shown here is derived from an EMBL/GenBank/DDBJ whole genome shotgun (WGS) entry which is preliminary data.</text>
</comment>
<evidence type="ECO:0008006" key="17">
    <source>
        <dbReference type="Google" id="ProtNLM"/>
    </source>
</evidence>
<dbReference type="Gene3D" id="2.60.40.1230">
    <property type="match status" value="1"/>
</dbReference>
<dbReference type="SUPFAM" id="SSF89009">
    <property type="entry name" value="GAT-like domain"/>
    <property type="match status" value="1"/>
</dbReference>
<gene>
    <name evidence="14" type="ORF">KQP761_LOCUS12949</name>
    <name evidence="15" type="ORF">MBJ925_LOCUS26887</name>
</gene>
<dbReference type="AlphaFoldDB" id="A0A816VL81"/>
<keyword evidence="4" id="KW-0813">Transport</keyword>
<dbReference type="InterPro" id="IPR008153">
    <property type="entry name" value="GAE_dom"/>
</dbReference>